<comment type="caution">
    <text evidence="2">The sequence shown here is derived from an EMBL/GenBank/DDBJ whole genome shotgun (WGS) entry which is preliminary data.</text>
</comment>
<reference evidence="2" key="2">
    <citation type="submission" date="2020-11" db="EMBL/GenBank/DDBJ databases">
        <authorList>
            <person name="McCartney M.A."/>
            <person name="Auch B."/>
            <person name="Kono T."/>
            <person name="Mallez S."/>
            <person name="Becker A."/>
            <person name="Gohl D.M."/>
            <person name="Silverstein K.A.T."/>
            <person name="Koren S."/>
            <person name="Bechman K.B."/>
            <person name="Herman A."/>
            <person name="Abrahante J.E."/>
            <person name="Garbe J."/>
        </authorList>
    </citation>
    <scope>NUCLEOTIDE SEQUENCE</scope>
    <source>
        <strain evidence="2">Duluth1</strain>
        <tissue evidence="2">Whole animal</tissue>
    </source>
</reference>
<evidence type="ECO:0000313" key="3">
    <source>
        <dbReference type="Proteomes" id="UP000828390"/>
    </source>
</evidence>
<dbReference type="AlphaFoldDB" id="A0A9D4HFF9"/>
<dbReference type="Proteomes" id="UP000828390">
    <property type="component" value="Unassembled WGS sequence"/>
</dbReference>
<proteinExistence type="predicted"/>
<keyword evidence="3" id="KW-1185">Reference proteome</keyword>
<accession>A0A9D4HFF9</accession>
<dbReference type="EMBL" id="JAIWYP010000013">
    <property type="protein sequence ID" value="KAH3717170.1"/>
    <property type="molecule type" value="Genomic_DNA"/>
</dbReference>
<organism evidence="2 3">
    <name type="scientific">Dreissena polymorpha</name>
    <name type="common">Zebra mussel</name>
    <name type="synonym">Mytilus polymorpha</name>
    <dbReference type="NCBI Taxonomy" id="45954"/>
    <lineage>
        <taxon>Eukaryota</taxon>
        <taxon>Metazoa</taxon>
        <taxon>Spiralia</taxon>
        <taxon>Lophotrochozoa</taxon>
        <taxon>Mollusca</taxon>
        <taxon>Bivalvia</taxon>
        <taxon>Autobranchia</taxon>
        <taxon>Heteroconchia</taxon>
        <taxon>Euheterodonta</taxon>
        <taxon>Imparidentia</taxon>
        <taxon>Neoheterodontei</taxon>
        <taxon>Myida</taxon>
        <taxon>Dreissenoidea</taxon>
        <taxon>Dreissenidae</taxon>
        <taxon>Dreissena</taxon>
    </lineage>
</organism>
<protein>
    <submittedName>
        <fullName evidence="2">Uncharacterized protein</fullName>
    </submittedName>
</protein>
<evidence type="ECO:0000256" key="1">
    <source>
        <dbReference type="SAM" id="Coils"/>
    </source>
</evidence>
<keyword evidence="1" id="KW-0175">Coiled coil</keyword>
<sequence>MCFFFRKCSHVVLIADKVKDLHQKEDFKQLSASFDTQYQQLIHKKDDLEENMKSLEKSHKKILEEINALRKKINDSLDQLEKNTKKEVDIFLMNMRTSIQTDIKYCTESIKNIACLKEDWLRKKDDSEVQSLIKYRRCLDQSLKVEAVLHEMTNKKEMTLTFIPDTTIQQTLSARILILTSV</sequence>
<reference evidence="2" key="1">
    <citation type="journal article" date="2019" name="bioRxiv">
        <title>The Genome of the Zebra Mussel, Dreissena polymorpha: A Resource for Invasive Species Research.</title>
        <authorList>
            <person name="McCartney M.A."/>
            <person name="Auch B."/>
            <person name="Kono T."/>
            <person name="Mallez S."/>
            <person name="Zhang Y."/>
            <person name="Obille A."/>
            <person name="Becker A."/>
            <person name="Abrahante J.E."/>
            <person name="Garbe J."/>
            <person name="Badalamenti J.P."/>
            <person name="Herman A."/>
            <person name="Mangelson H."/>
            <person name="Liachko I."/>
            <person name="Sullivan S."/>
            <person name="Sone E.D."/>
            <person name="Koren S."/>
            <person name="Silverstein K.A.T."/>
            <person name="Beckman K.B."/>
            <person name="Gohl D.M."/>
        </authorList>
    </citation>
    <scope>NUCLEOTIDE SEQUENCE</scope>
    <source>
        <strain evidence="2">Duluth1</strain>
        <tissue evidence="2">Whole animal</tissue>
    </source>
</reference>
<feature type="coiled-coil region" evidence="1">
    <location>
        <begin position="38"/>
        <end position="86"/>
    </location>
</feature>
<evidence type="ECO:0000313" key="2">
    <source>
        <dbReference type="EMBL" id="KAH3717170.1"/>
    </source>
</evidence>
<name>A0A9D4HFF9_DREPO</name>
<gene>
    <name evidence="2" type="ORF">DPMN_059950</name>
</gene>